<comment type="caution">
    <text evidence="3">The sequence shown here is derived from an EMBL/GenBank/DDBJ whole genome shotgun (WGS) entry which is preliminary data.</text>
</comment>
<dbReference type="Proteomes" id="UP000280307">
    <property type="component" value="Unassembled WGS sequence"/>
</dbReference>
<dbReference type="AlphaFoldDB" id="A0A426U8X8"/>
<sequence>MRILALSYEYPPLGGGGGVALAHSARAWAALGHQVTLVTSGATGLAAYEQLGSVALYRLPVLARHARATASLASLLSFPLAALNFVGKQQWQRSDFDLILSGFAIPSGVAGVILARAWRRPHVVWVMGGDAYDPSKRLSPHRLPLLKQTVAQVLNRSQAIITMSHDMAQRVAQIYRPATPIHVVPQGLALAPYAPQPRSGGPVTVVCVARLVRRKRMAELVQAVAELPPQSVRLIIVGEGPQYGPLQELIASHALSDRVQLVGYVSDEEKLALLRCADIFALVSEHEGFGLVYLEAAAQGLPIVAGRVGGQTDFLRHGVTGWLVAHDQPRQLKAALAALVAQPALRAWMGQQALQMAQRYEITRVADDFLKVLYDTEQRWKTFAA</sequence>
<dbReference type="PANTHER" id="PTHR45947:SF3">
    <property type="entry name" value="SULFOQUINOVOSYL TRANSFERASE SQD2"/>
    <property type="match status" value="1"/>
</dbReference>
<dbReference type="SUPFAM" id="SSF53756">
    <property type="entry name" value="UDP-Glycosyltransferase/glycogen phosphorylase"/>
    <property type="match status" value="1"/>
</dbReference>
<dbReference type="Pfam" id="PF00534">
    <property type="entry name" value="Glycos_transf_1"/>
    <property type="match status" value="1"/>
</dbReference>
<keyword evidence="3" id="KW-0808">Transferase</keyword>
<gene>
    <name evidence="3" type="ORF">EI684_02505</name>
</gene>
<evidence type="ECO:0000259" key="2">
    <source>
        <dbReference type="Pfam" id="PF13579"/>
    </source>
</evidence>
<feature type="domain" description="Glycosyltransferase subfamily 4-like N-terminal" evidence="2">
    <location>
        <begin position="15"/>
        <end position="187"/>
    </location>
</feature>
<dbReference type="PANTHER" id="PTHR45947">
    <property type="entry name" value="SULFOQUINOVOSYL TRANSFERASE SQD2"/>
    <property type="match status" value="1"/>
</dbReference>
<dbReference type="InterPro" id="IPR028098">
    <property type="entry name" value="Glyco_trans_4-like_N"/>
</dbReference>
<evidence type="ECO:0000313" key="3">
    <source>
        <dbReference type="EMBL" id="RRR76660.1"/>
    </source>
</evidence>
<reference evidence="3 4" key="1">
    <citation type="submission" date="2018-12" db="EMBL/GenBank/DDBJ databases">
        <title>Genome Sequence of Candidatus Viridilinea halotolerans isolated from saline sulfide-rich spring.</title>
        <authorList>
            <person name="Grouzdev D.S."/>
            <person name="Burganskaya E.I."/>
            <person name="Krutkina M.S."/>
            <person name="Sukhacheva M.V."/>
            <person name="Gorlenko V.M."/>
        </authorList>
    </citation>
    <scope>NUCLEOTIDE SEQUENCE [LARGE SCALE GENOMIC DNA]</scope>
    <source>
        <strain evidence="3">Chok-6</strain>
    </source>
</reference>
<dbReference type="Gene3D" id="3.40.50.2000">
    <property type="entry name" value="Glycogen Phosphorylase B"/>
    <property type="match status" value="2"/>
</dbReference>
<dbReference type="InterPro" id="IPR001296">
    <property type="entry name" value="Glyco_trans_1"/>
</dbReference>
<organism evidence="3 4">
    <name type="scientific">Candidatus Viridilinea halotolerans</name>
    <dbReference type="NCBI Taxonomy" id="2491704"/>
    <lineage>
        <taxon>Bacteria</taxon>
        <taxon>Bacillati</taxon>
        <taxon>Chloroflexota</taxon>
        <taxon>Chloroflexia</taxon>
        <taxon>Chloroflexales</taxon>
        <taxon>Chloroflexineae</taxon>
        <taxon>Oscillochloridaceae</taxon>
        <taxon>Candidatus Viridilinea</taxon>
    </lineage>
</organism>
<evidence type="ECO:0000313" key="4">
    <source>
        <dbReference type="Proteomes" id="UP000280307"/>
    </source>
</evidence>
<protein>
    <submittedName>
        <fullName evidence="3">Glycosyltransferase family 4 protein</fullName>
    </submittedName>
</protein>
<evidence type="ECO:0000259" key="1">
    <source>
        <dbReference type="Pfam" id="PF00534"/>
    </source>
</evidence>
<name>A0A426U8X8_9CHLR</name>
<accession>A0A426U8X8</accession>
<dbReference type="GO" id="GO:0016757">
    <property type="term" value="F:glycosyltransferase activity"/>
    <property type="evidence" value="ECO:0007669"/>
    <property type="project" value="InterPro"/>
</dbReference>
<dbReference type="InterPro" id="IPR050194">
    <property type="entry name" value="Glycosyltransferase_grp1"/>
</dbReference>
<feature type="domain" description="Glycosyl transferase family 1" evidence="1">
    <location>
        <begin position="200"/>
        <end position="354"/>
    </location>
</feature>
<dbReference type="Pfam" id="PF13579">
    <property type="entry name" value="Glyco_trans_4_4"/>
    <property type="match status" value="1"/>
</dbReference>
<dbReference type="EMBL" id="RSAS01000106">
    <property type="protein sequence ID" value="RRR76660.1"/>
    <property type="molecule type" value="Genomic_DNA"/>
</dbReference>
<proteinExistence type="predicted"/>
<dbReference type="CDD" id="cd03801">
    <property type="entry name" value="GT4_PimA-like"/>
    <property type="match status" value="1"/>
</dbReference>